<dbReference type="InParanoid" id="A0A066V6P7"/>
<dbReference type="GO" id="GO:0005737">
    <property type="term" value="C:cytoplasm"/>
    <property type="evidence" value="ECO:0007669"/>
    <property type="project" value="TreeGrafter"/>
</dbReference>
<dbReference type="PANTHER" id="PTHR31285:SF0">
    <property type="entry name" value="NICOTINAMIDE MONONUCLEOTIDE ADENYLYLTRANSFERASE"/>
    <property type="match status" value="1"/>
</dbReference>
<dbReference type="Proteomes" id="UP000027361">
    <property type="component" value="Unassembled WGS sequence"/>
</dbReference>
<dbReference type="GeneID" id="25265376"/>
<dbReference type="GO" id="GO:0016887">
    <property type="term" value="F:ATP hydrolysis activity"/>
    <property type="evidence" value="ECO:0007669"/>
    <property type="project" value="TreeGrafter"/>
</dbReference>
<evidence type="ECO:0008006" key="3">
    <source>
        <dbReference type="Google" id="ProtNLM"/>
    </source>
</evidence>
<dbReference type="SUPFAM" id="SSF52374">
    <property type="entry name" value="Nucleotidylyl transferase"/>
    <property type="match status" value="1"/>
</dbReference>
<dbReference type="Gene3D" id="3.40.50.620">
    <property type="entry name" value="HUPs"/>
    <property type="match status" value="1"/>
</dbReference>
<dbReference type="AlphaFoldDB" id="A0A066V6P7"/>
<dbReference type="RefSeq" id="XP_013240371.1">
    <property type="nucleotide sequence ID" value="XM_013384917.1"/>
</dbReference>
<dbReference type="GO" id="GO:0000309">
    <property type="term" value="F:nicotinamide-nucleotide adenylyltransferase activity"/>
    <property type="evidence" value="ECO:0007669"/>
    <property type="project" value="TreeGrafter"/>
</dbReference>
<evidence type="ECO:0000313" key="2">
    <source>
        <dbReference type="Proteomes" id="UP000027361"/>
    </source>
</evidence>
<dbReference type="InterPro" id="IPR014729">
    <property type="entry name" value="Rossmann-like_a/b/a_fold"/>
</dbReference>
<keyword evidence="2" id="KW-1185">Reference proteome</keyword>
<protein>
    <recommendedName>
        <fullName evidence="3">Nicotinamide-nucleotide adenylyltransferase</fullName>
    </recommendedName>
</protein>
<dbReference type="PANTHER" id="PTHR31285">
    <property type="entry name" value="NICOTINAMIDE MONONUCLEOTIDE ADENYLYLTRANSFERASE"/>
    <property type="match status" value="1"/>
</dbReference>
<name>A0A066V6P7_TILAU</name>
<dbReference type="STRING" id="1037660.A0A066V6P7"/>
<reference evidence="1 2" key="1">
    <citation type="submission" date="2014-05" db="EMBL/GenBank/DDBJ databases">
        <title>Draft genome sequence of a rare smut relative, Tilletiaria anomala UBC 951.</title>
        <authorList>
            <consortium name="DOE Joint Genome Institute"/>
            <person name="Toome M."/>
            <person name="Kuo A."/>
            <person name="Henrissat B."/>
            <person name="Lipzen A."/>
            <person name="Tritt A."/>
            <person name="Yoshinaga Y."/>
            <person name="Zane M."/>
            <person name="Barry K."/>
            <person name="Grigoriev I.V."/>
            <person name="Spatafora J.W."/>
            <person name="Aimea M.C."/>
        </authorList>
    </citation>
    <scope>NUCLEOTIDE SEQUENCE [LARGE SCALE GENOMIC DNA]</scope>
    <source>
        <strain evidence="1 2">UBC 951</strain>
    </source>
</reference>
<accession>A0A066V6P7</accession>
<proteinExistence type="predicted"/>
<gene>
    <name evidence="1" type="ORF">K437DRAFT_259796</name>
</gene>
<organism evidence="1 2">
    <name type="scientific">Tilletiaria anomala (strain ATCC 24038 / CBS 436.72 / UBC 951)</name>
    <dbReference type="NCBI Taxonomy" id="1037660"/>
    <lineage>
        <taxon>Eukaryota</taxon>
        <taxon>Fungi</taxon>
        <taxon>Dikarya</taxon>
        <taxon>Basidiomycota</taxon>
        <taxon>Ustilaginomycotina</taxon>
        <taxon>Exobasidiomycetes</taxon>
        <taxon>Georgefischeriales</taxon>
        <taxon>Tilletiariaceae</taxon>
        <taxon>Tilletiaria</taxon>
    </lineage>
</organism>
<dbReference type="GO" id="GO:0005634">
    <property type="term" value="C:nucleus"/>
    <property type="evidence" value="ECO:0007669"/>
    <property type="project" value="TreeGrafter"/>
</dbReference>
<dbReference type="OMA" id="GICHEAT"/>
<dbReference type="EMBL" id="JMSN01000139">
    <property type="protein sequence ID" value="KDN37412.1"/>
    <property type="molecule type" value="Genomic_DNA"/>
</dbReference>
<comment type="caution">
    <text evidence="1">The sequence shown here is derived from an EMBL/GenBank/DDBJ whole genome shotgun (WGS) entry which is preliminary data.</text>
</comment>
<sequence length="363" mass="39497">MPVLPPARRAALSSGLDAFLASSSSSSLGLTILYSNKPNWPFKSARGQASDEGTAAGKETIDIAVLDSSFNPPTLAHRAIALGPALLVCRPGSSTVAGDSTPIASADPKPEYDAHLLLFSVRNADKGLGRRGDASQLQRLEMMELLAKEIEAFLRKKTTGQSMDAADDGSGGSSIAGAAYEPAVAVGIVDPPLMFEKSTLVHKYMQDLLRKVAPNTASPTIRLHWQVGMDTLERFFALRYYPSTQAFHASAERFFNKEGTTFVVASRVPSSLPGKSMENESEEQLLRSELVQPWVEQHKVALWQLPTEVQGCSSTDVRKLYRTDGATSTEELIRQQQQKVPASIAHYLDQERVYGEARRIPPP</sequence>
<dbReference type="OrthoDB" id="5591297at2759"/>
<evidence type="ECO:0000313" key="1">
    <source>
        <dbReference type="EMBL" id="KDN37412.1"/>
    </source>
</evidence>
<dbReference type="HOGENOM" id="CLU_032651_1_0_1"/>